<dbReference type="InterPro" id="IPR019775">
    <property type="entry name" value="WD40_repeat_CS"/>
</dbReference>
<dbReference type="Proteomes" id="UP001431572">
    <property type="component" value="Chromosome 2"/>
</dbReference>
<feature type="repeat" description="WD" evidence="3">
    <location>
        <begin position="1022"/>
        <end position="1053"/>
    </location>
</feature>
<dbReference type="AlphaFoldDB" id="A0A8T7MA27"/>
<feature type="repeat" description="WD" evidence="3">
    <location>
        <begin position="588"/>
        <end position="629"/>
    </location>
</feature>
<dbReference type="CDD" id="cd00200">
    <property type="entry name" value="WD40"/>
    <property type="match status" value="2"/>
</dbReference>
<feature type="repeat" description="WD" evidence="3">
    <location>
        <begin position="546"/>
        <end position="587"/>
    </location>
</feature>
<feature type="domain" description="NB-ARC" evidence="4">
    <location>
        <begin position="32"/>
        <end position="189"/>
    </location>
</feature>
<feature type="repeat" description="WD" evidence="3">
    <location>
        <begin position="672"/>
        <end position="713"/>
    </location>
</feature>
<feature type="repeat" description="WD" evidence="3">
    <location>
        <begin position="966"/>
        <end position="999"/>
    </location>
</feature>
<feature type="repeat" description="WD" evidence="3">
    <location>
        <begin position="798"/>
        <end position="839"/>
    </location>
</feature>
<keyword evidence="1 3" id="KW-0853">WD repeat</keyword>
<evidence type="ECO:0000256" key="3">
    <source>
        <dbReference type="PROSITE-ProRule" id="PRU00221"/>
    </source>
</evidence>
<dbReference type="EMBL" id="CP128400">
    <property type="protein sequence ID" value="WJW68832.1"/>
    <property type="molecule type" value="Genomic_DNA"/>
</dbReference>
<accession>A0A8T7MA27</accession>
<evidence type="ECO:0000256" key="1">
    <source>
        <dbReference type="ARBA" id="ARBA00022574"/>
    </source>
</evidence>
<dbReference type="GO" id="GO:0043531">
    <property type="term" value="F:ADP binding"/>
    <property type="evidence" value="ECO:0007669"/>
    <property type="project" value="InterPro"/>
</dbReference>
<dbReference type="PRINTS" id="PR00320">
    <property type="entry name" value="GPROTEINBRPT"/>
</dbReference>
<dbReference type="InterPro" id="IPR027417">
    <property type="entry name" value="P-loop_NTPase"/>
</dbReference>
<protein>
    <submittedName>
        <fullName evidence="6">NB-ARC domain-containing protein</fullName>
    </submittedName>
</protein>
<sequence>MPYWRNPHYQPRPGEIEKLAAYLSTQPESINSGNGKLVVISGSGGIGKTGLAVELAYWLRGKSYFPAGIFWVTGLGTSLAEWQAALAKFDEVAAFPLAEANLQAQKLAQEPAQASRFCQLSRYLQAHPGALLILDNVENQALLLQFLPQLLGEEFKATILVTTRDSRKQPEFIRHEVEKLSEDLALRVLLNSSRAALLQQALAGSKEKEAEIARILCKAARYLPLILVQLRARLECEPQLKLLDLAAQVQKLFIKLLPLFQPSANARLFAFMNSAIWLNWEQLTSVKAQELLVLASYCPESYPIPAGLLGLAGGLGESLEEGSPLSKACHELSKLGLIELLADNQLLIHPFIKKVGQKLERVETHNPPEGATGNRLIRERAGERLLAEIESLKHLEERALRYGYQTCLAQVIRAIDFAGYLEAKEVKQRLNQVRHWLAEEQTLLADSGLWPERLPALFYQQLYNRGVESGAPFALVASAHPVQRLWLKQLRMIGAEETAPPEIIPDHKNWVRNLAFSPDGSRILSGSFDNTACLWDFGSGKLLAIYKGHTSKVTGLAFSPDSSRVLTGSFDGTARLWETASGQLLATFKGHSSGVSAVAFSPDGQKILTGSYDNTACLWEVASSQLLATFKGHSNWVSAVAFSPDGQKILTGSYDNTACLWEVASGALLTFYSGHNSGVSAVAFSPDGQKILTGSYDHTVRLWETATGNILFTFSEHSSWIRSVAFSPDGASFLTGSADKSVRQWETSSGRLLALFEGYNSVVACVAFSADGLRILTGFDDNTARQRESGTGRLLLTFKGQRKWVNGVAFSTDGRHILTGSSDMVARMWEASSGKFLASYEGHSDNVTCVAISADSKYILSGSNDSAARLWEVGSHRYLATLREHSGEITSLAFSPDSRLGLTGSSDNTACLWELESGRLLTVFKGHSGSVNAVAFSPDSTRVLTGSSDNTARLWDTASGKLLVTFETHDTEVNCVAFSPDGAYILTGSSDAEVCLWDVPGKLSQFMLSQHIGAKAKPSLEFTGHRFGITLVAFSPDRQFAVSADSSGELRFWYLGTSNKGELAALYQANYPIEAIQWLNQTQLALADNGGTRLRPYLYYLEVIPDTHWK</sequence>
<evidence type="ECO:0000313" key="7">
    <source>
        <dbReference type="Proteomes" id="UP000521676"/>
    </source>
</evidence>
<dbReference type="SUPFAM" id="SSF52540">
    <property type="entry name" value="P-loop containing nucleoside triphosphate hydrolases"/>
    <property type="match status" value="1"/>
</dbReference>
<evidence type="ECO:0000313" key="5">
    <source>
        <dbReference type="EMBL" id="NWJ48901.1"/>
    </source>
</evidence>
<dbReference type="InterPro" id="IPR002182">
    <property type="entry name" value="NB-ARC"/>
</dbReference>
<evidence type="ECO:0000313" key="8">
    <source>
        <dbReference type="Proteomes" id="UP001431572"/>
    </source>
</evidence>
<dbReference type="PANTHER" id="PTHR19879">
    <property type="entry name" value="TRANSCRIPTION INITIATION FACTOR TFIID"/>
    <property type="match status" value="1"/>
</dbReference>
<evidence type="ECO:0000313" key="6">
    <source>
        <dbReference type="EMBL" id="WJW68832.1"/>
    </source>
</evidence>
<dbReference type="Proteomes" id="UP000521676">
    <property type="component" value="Unassembled WGS sequence"/>
</dbReference>
<dbReference type="RefSeq" id="WP_341470736.1">
    <property type="nucleotide sequence ID" value="NZ_CP128400.1"/>
</dbReference>
<feature type="repeat" description="WD" evidence="3">
    <location>
        <begin position="504"/>
        <end position="545"/>
    </location>
</feature>
<dbReference type="InterPro" id="IPR001680">
    <property type="entry name" value="WD40_rpt"/>
</dbReference>
<feature type="repeat" description="WD" evidence="3">
    <location>
        <begin position="840"/>
        <end position="881"/>
    </location>
</feature>
<evidence type="ECO:0000256" key="2">
    <source>
        <dbReference type="ARBA" id="ARBA00022737"/>
    </source>
</evidence>
<dbReference type="PROSITE" id="PS00678">
    <property type="entry name" value="WD_REPEATS_1"/>
    <property type="match status" value="9"/>
</dbReference>
<feature type="repeat" description="WD" evidence="3">
    <location>
        <begin position="924"/>
        <end position="965"/>
    </location>
</feature>
<dbReference type="Gene3D" id="2.130.10.10">
    <property type="entry name" value="YVTN repeat-like/Quinoprotein amine dehydrogenase"/>
    <property type="match status" value="6"/>
</dbReference>
<feature type="repeat" description="WD" evidence="3">
    <location>
        <begin position="714"/>
        <end position="755"/>
    </location>
</feature>
<keyword evidence="2" id="KW-0677">Repeat</keyword>
<evidence type="ECO:0000259" key="4">
    <source>
        <dbReference type="Pfam" id="PF00931"/>
    </source>
</evidence>
<dbReference type="PANTHER" id="PTHR19879:SF9">
    <property type="entry name" value="TRANSCRIPTION INITIATION FACTOR TFIID SUBUNIT 5"/>
    <property type="match status" value="1"/>
</dbReference>
<reference evidence="5 7" key="1">
    <citation type="submission" date="2020-06" db="EMBL/GenBank/DDBJ databases">
        <title>Anoxygenic phototrophic Chloroflexota member uses a Type I reaction center.</title>
        <authorList>
            <person name="Tsuji J.M."/>
            <person name="Shaw N.A."/>
            <person name="Nagashima S."/>
            <person name="Venkiteswaran J."/>
            <person name="Schiff S.L."/>
            <person name="Hanada S."/>
            <person name="Tank M."/>
            <person name="Neufeld J.D."/>
        </authorList>
    </citation>
    <scope>NUCLEOTIDE SEQUENCE [LARGE SCALE GENOMIC DNA]</scope>
    <source>
        <strain evidence="5">L227-S17</strain>
    </source>
</reference>
<name>A0A8T7MA27_9CHLR</name>
<feature type="repeat" description="WD" evidence="3">
    <location>
        <begin position="882"/>
        <end position="923"/>
    </location>
</feature>
<proteinExistence type="predicted"/>
<dbReference type="EMBL" id="JACATZ010000003">
    <property type="protein sequence ID" value="NWJ48901.1"/>
    <property type="molecule type" value="Genomic_DNA"/>
</dbReference>
<dbReference type="InterPro" id="IPR015943">
    <property type="entry name" value="WD40/YVTN_repeat-like_dom_sf"/>
</dbReference>
<dbReference type="InterPro" id="IPR020472">
    <property type="entry name" value="WD40_PAC1"/>
</dbReference>
<keyword evidence="8" id="KW-1185">Reference proteome</keyword>
<reference evidence="6" key="2">
    <citation type="journal article" date="2024" name="Nature">
        <title>Anoxygenic phototroph of the Chloroflexota uses a type I reaction centre.</title>
        <authorList>
            <person name="Tsuji J.M."/>
            <person name="Shaw N.A."/>
            <person name="Nagashima S."/>
            <person name="Venkiteswaran J.J."/>
            <person name="Schiff S.L."/>
            <person name="Watanabe T."/>
            <person name="Fukui M."/>
            <person name="Hanada S."/>
            <person name="Tank M."/>
            <person name="Neufeld J.D."/>
        </authorList>
    </citation>
    <scope>NUCLEOTIDE SEQUENCE</scope>
    <source>
        <strain evidence="6">L227-S17</strain>
    </source>
</reference>
<feature type="repeat" description="WD" evidence="3">
    <location>
        <begin position="630"/>
        <end position="671"/>
    </location>
</feature>
<dbReference type="Pfam" id="PF00400">
    <property type="entry name" value="WD40"/>
    <property type="match status" value="13"/>
</dbReference>
<dbReference type="PROSITE" id="PS50082">
    <property type="entry name" value="WD_REPEATS_2"/>
    <property type="match status" value="12"/>
</dbReference>
<dbReference type="Pfam" id="PF00931">
    <property type="entry name" value="NB-ARC"/>
    <property type="match status" value="1"/>
</dbReference>
<dbReference type="InterPro" id="IPR036322">
    <property type="entry name" value="WD40_repeat_dom_sf"/>
</dbReference>
<dbReference type="SUPFAM" id="SSF50978">
    <property type="entry name" value="WD40 repeat-like"/>
    <property type="match status" value="2"/>
</dbReference>
<dbReference type="Gene3D" id="3.40.50.300">
    <property type="entry name" value="P-loop containing nucleotide triphosphate hydrolases"/>
    <property type="match status" value="1"/>
</dbReference>
<dbReference type="SMART" id="SM00320">
    <property type="entry name" value="WD40"/>
    <property type="match status" value="13"/>
</dbReference>
<dbReference type="PROSITE" id="PS50294">
    <property type="entry name" value="WD_REPEATS_REGION"/>
    <property type="match status" value="12"/>
</dbReference>
<gene>
    <name evidence="5" type="ORF">HXX08_23825</name>
    <name evidence="6" type="ORF">OZ401_004451</name>
</gene>
<organism evidence="5 7">
    <name type="scientific">Candidatus Chlorohelix allophototropha</name>
    <dbReference type="NCBI Taxonomy" id="3003348"/>
    <lineage>
        <taxon>Bacteria</taxon>
        <taxon>Bacillati</taxon>
        <taxon>Chloroflexota</taxon>
        <taxon>Chloroflexia</taxon>
        <taxon>Candidatus Chloroheliales</taxon>
        <taxon>Candidatus Chloroheliaceae</taxon>
        <taxon>Candidatus Chlorohelix</taxon>
    </lineage>
</organism>